<keyword evidence="4" id="KW-1185">Reference proteome</keyword>
<reference evidence="3 4" key="1">
    <citation type="submission" date="2018-03" db="EMBL/GenBank/DDBJ databases">
        <title>Whole genome sequencing of Histamine producing bacteria.</title>
        <authorList>
            <person name="Butler K."/>
        </authorList>
    </citation>
    <scope>NUCLEOTIDE SEQUENCE [LARGE SCALE GENOMIC DNA]</scope>
    <source>
        <strain evidence="3 4">ATCC 51761</strain>
    </source>
</reference>
<evidence type="ECO:0008006" key="5">
    <source>
        <dbReference type="Google" id="ProtNLM"/>
    </source>
</evidence>
<dbReference type="Pfam" id="PF13086">
    <property type="entry name" value="AAA_11"/>
    <property type="match status" value="1"/>
</dbReference>
<gene>
    <name evidence="3" type="ORF">C9J52_09415</name>
</gene>
<dbReference type="PANTHER" id="PTHR10887:SF495">
    <property type="entry name" value="HELICASE SENATAXIN ISOFORM X1-RELATED"/>
    <property type="match status" value="1"/>
</dbReference>
<organism evidence="3 4">
    <name type="scientific">Photobacterium iliopiscarium</name>
    <dbReference type="NCBI Taxonomy" id="56192"/>
    <lineage>
        <taxon>Bacteria</taxon>
        <taxon>Pseudomonadati</taxon>
        <taxon>Pseudomonadota</taxon>
        <taxon>Gammaproteobacteria</taxon>
        <taxon>Vibrionales</taxon>
        <taxon>Vibrionaceae</taxon>
        <taxon>Photobacterium</taxon>
    </lineage>
</organism>
<feature type="domain" description="DNA2/NAM7 helicase helicase" evidence="1">
    <location>
        <begin position="518"/>
        <end position="900"/>
    </location>
</feature>
<dbReference type="InterPro" id="IPR045055">
    <property type="entry name" value="DNA2/NAM7-like"/>
</dbReference>
<comment type="caution">
    <text evidence="3">The sequence shown here is derived from an EMBL/GenBank/DDBJ whole genome shotgun (WGS) entry which is preliminary data.</text>
</comment>
<feature type="domain" description="DNA2/NAM7 helicase-like C-terminal" evidence="2">
    <location>
        <begin position="936"/>
        <end position="1173"/>
    </location>
</feature>
<dbReference type="RefSeq" id="WP_082064175.1">
    <property type="nucleotide sequence ID" value="NZ_PYOP01000012.1"/>
</dbReference>
<dbReference type="Proteomes" id="UP000241190">
    <property type="component" value="Unassembled WGS sequence"/>
</dbReference>
<name>A0ABX5GSV7_9GAMM</name>
<dbReference type="InterPro" id="IPR041677">
    <property type="entry name" value="DNA2/NAM7_AAA_11"/>
</dbReference>
<evidence type="ECO:0000313" key="3">
    <source>
        <dbReference type="EMBL" id="PSW96637.1"/>
    </source>
</evidence>
<proteinExistence type="predicted"/>
<dbReference type="InterPro" id="IPR047187">
    <property type="entry name" value="SF1_C_Upf1"/>
</dbReference>
<dbReference type="InterPro" id="IPR041679">
    <property type="entry name" value="DNA2/NAM7-like_C"/>
</dbReference>
<evidence type="ECO:0000259" key="2">
    <source>
        <dbReference type="Pfam" id="PF13087"/>
    </source>
</evidence>
<dbReference type="SUPFAM" id="SSF52540">
    <property type="entry name" value="P-loop containing nucleoside triphosphate hydrolases"/>
    <property type="match status" value="1"/>
</dbReference>
<sequence length="1204" mass="135812">MAGKIMDLEKLNIEFNHRIWVKPLSKALLVEVGDIGRLTISSRTQRLQLLIKGQLASIECRHLGIEKDIVLQLSRRNSNLVQVMGESSSREGEQGIELGISFFNGEMIEFGELDISLDKVILGQATKLGFGENFSDIKDYLLNCCQLLQDDLDPEYFYLPVILGSAALDELNRVYELLQIEKQNKSSDVKASTADDGLLDSPRSLVHNMVLLGFGFQLAITEQKNIDFHFLAAKKLVQRINSAPSFAVRLIRTKLKFTDMDNVVLLQTLASQQMKKLAEKEQGYLSVWDKYGDYEGDILLSKARNIAVIECSPGNSMFDSKINGLEISVGRDLRKWLKEGDCLELVNIDNLPNYLADTELSWGDYSNEKLVEYQKKKGISPVLNSWVVATESSHDGNDVVAENAEQEKNKSINNAECMAFAPIEILKVNADTLVIDVQDHPEQAYCFAYSMLGDQVQIERRMSARANIQNGTSAMPNLGVLIEEDGVLLPRNKKKQINALTSFVKQKIFPKNPPTMIQEKAISIALNTPDIAIIQGPPGTGKTTVITAIIERLNQESAKDKQLTGSILVSGYQHDAVENLISRLSVNNLPAIKFGKRSGQAEASTATAAKIDHWREQTAQRSLDNNPDLKLSQSYLTLDWDYRRYLKTPSDGLALQMIKVVKEFISGKTDVPFLSQIDALHDELTQQNSKRVEMLPYIRALRVTVEGFKDDGPTRAAILKTKLQSFFEAGGKDQRDTLELLTQASIWKPSDPLNFLDSLKKVKLDLLTRYAPIVQLKTPKVRKDVTRCIKLCLEWIPLNDNRITEQNQVISEYLAHLEGSSKEVHDAIAEYNVVYGATTQQAEGTAIRQAKVNGQGLMRFDTIIVDEAARTSPRDLMIPMVQAENRIILVGDHRQLPHMVDEKVIEKMKAMDIIEEGEQSIEDEHIKHSMFQYLLSRLKQLEEQDKIPRTITLDAQYRSHPLLGEFASKQFYQPHGEAYLSPLLATDFDQQLQGIEGKAALWLDVPYSEQTKERRNQAKSRYRVREAEKIAEKLKIWIDSEQGKDLSFGVISFYKAQVQEVFKALAKYGITEQIETDKGKDWVISQDYAMLYDQQGKPKEERLRIGTVDSFQGMEFDVVFLSMVRTQSATEVQRKRIESPKDQQNVFGHLMSKNRLCVSMTRQKKALVMVGDAALVKTPLAKQAIPELQAYHELCCADELGGLL</sequence>
<dbReference type="CDD" id="cd18808">
    <property type="entry name" value="SF1_C_Upf1"/>
    <property type="match status" value="1"/>
</dbReference>
<dbReference type="Gene3D" id="3.40.50.300">
    <property type="entry name" value="P-loop containing nucleotide triphosphate hydrolases"/>
    <property type="match status" value="3"/>
</dbReference>
<dbReference type="PANTHER" id="PTHR10887">
    <property type="entry name" value="DNA2/NAM7 HELICASE FAMILY"/>
    <property type="match status" value="1"/>
</dbReference>
<dbReference type="InterPro" id="IPR027417">
    <property type="entry name" value="P-loop_NTPase"/>
</dbReference>
<protein>
    <recommendedName>
        <fullName evidence="5">AAA family ATPase</fullName>
    </recommendedName>
</protein>
<dbReference type="Pfam" id="PF13087">
    <property type="entry name" value="AAA_12"/>
    <property type="match status" value="1"/>
</dbReference>
<accession>A0ABX5GSV7</accession>
<evidence type="ECO:0000313" key="4">
    <source>
        <dbReference type="Proteomes" id="UP000241190"/>
    </source>
</evidence>
<evidence type="ECO:0000259" key="1">
    <source>
        <dbReference type="Pfam" id="PF13086"/>
    </source>
</evidence>
<dbReference type="EMBL" id="PYOP01000012">
    <property type="protein sequence ID" value="PSW96637.1"/>
    <property type="molecule type" value="Genomic_DNA"/>
</dbReference>